<reference evidence="1" key="1">
    <citation type="submission" date="2014-09" db="EMBL/GenBank/DDBJ databases">
        <authorList>
            <person name="Magalhaes I.L.F."/>
            <person name="Oliveira U."/>
            <person name="Santos F.R."/>
            <person name="Vidigal T.H.D.A."/>
            <person name="Brescovit A.D."/>
            <person name="Santos A.J."/>
        </authorList>
    </citation>
    <scope>NUCLEOTIDE SEQUENCE</scope>
    <source>
        <tissue evidence="1">Shoot tissue taken approximately 20 cm above the soil surface</tissue>
    </source>
</reference>
<name>A0A0A8YXL2_ARUDO</name>
<dbReference type="EMBL" id="GBRH01267772">
    <property type="protein sequence ID" value="JAD30123.1"/>
    <property type="molecule type" value="Transcribed_RNA"/>
</dbReference>
<sequence>MDNKSHPCLQNVSGLRRQKMNHNQSYSWGVKQMLMSGEGVCAMDCELAVAGQPTMVKPVAFKFMPVALWSALAWACWGAADGGGAWQPLPGAA</sequence>
<reference evidence="1" key="2">
    <citation type="journal article" date="2015" name="Data Brief">
        <title>Shoot transcriptome of the giant reed, Arundo donax.</title>
        <authorList>
            <person name="Barrero R.A."/>
            <person name="Guerrero F.D."/>
            <person name="Moolhuijzen P."/>
            <person name="Goolsby J.A."/>
            <person name="Tidwell J."/>
            <person name="Bellgard S.E."/>
            <person name="Bellgard M.I."/>
        </authorList>
    </citation>
    <scope>NUCLEOTIDE SEQUENCE</scope>
    <source>
        <tissue evidence="1">Shoot tissue taken approximately 20 cm above the soil surface</tissue>
    </source>
</reference>
<protein>
    <submittedName>
        <fullName evidence="1">Uncharacterized protein</fullName>
    </submittedName>
</protein>
<dbReference type="AlphaFoldDB" id="A0A0A8YXL2"/>
<accession>A0A0A8YXL2</accession>
<proteinExistence type="predicted"/>
<organism evidence="1">
    <name type="scientific">Arundo donax</name>
    <name type="common">Giant reed</name>
    <name type="synonym">Donax arundinaceus</name>
    <dbReference type="NCBI Taxonomy" id="35708"/>
    <lineage>
        <taxon>Eukaryota</taxon>
        <taxon>Viridiplantae</taxon>
        <taxon>Streptophyta</taxon>
        <taxon>Embryophyta</taxon>
        <taxon>Tracheophyta</taxon>
        <taxon>Spermatophyta</taxon>
        <taxon>Magnoliopsida</taxon>
        <taxon>Liliopsida</taxon>
        <taxon>Poales</taxon>
        <taxon>Poaceae</taxon>
        <taxon>PACMAD clade</taxon>
        <taxon>Arundinoideae</taxon>
        <taxon>Arundineae</taxon>
        <taxon>Arundo</taxon>
    </lineage>
</organism>
<evidence type="ECO:0000313" key="1">
    <source>
        <dbReference type="EMBL" id="JAD30123.1"/>
    </source>
</evidence>